<dbReference type="InterPro" id="IPR003777">
    <property type="entry name" value="XdhC_CoxI"/>
</dbReference>
<dbReference type="InterPro" id="IPR014308">
    <property type="entry name" value="Xanthine_DH_XdhC"/>
</dbReference>
<dbReference type="STRING" id="1217970.SAMN05444002_2409"/>
<reference evidence="4" key="1">
    <citation type="submission" date="2016-11" db="EMBL/GenBank/DDBJ databases">
        <authorList>
            <person name="Varghese N."/>
            <person name="Submissions S."/>
        </authorList>
    </citation>
    <scope>NUCLEOTIDE SEQUENCE [LARGE SCALE GENOMIC DNA]</scope>
    <source>
        <strain evidence="4">DSM 29440</strain>
    </source>
</reference>
<proteinExistence type="predicted"/>
<dbReference type="Pfam" id="PF02625">
    <property type="entry name" value="XdhC_CoxI"/>
    <property type="match status" value="1"/>
</dbReference>
<evidence type="ECO:0000259" key="2">
    <source>
        <dbReference type="Pfam" id="PF13478"/>
    </source>
</evidence>
<keyword evidence="4" id="KW-1185">Reference proteome</keyword>
<evidence type="ECO:0000313" key="3">
    <source>
        <dbReference type="EMBL" id="SIO05760.1"/>
    </source>
</evidence>
<dbReference type="AlphaFoldDB" id="A0A1N6GE03"/>
<dbReference type="RefSeq" id="WP_074256433.1">
    <property type="nucleotide sequence ID" value="NZ_FSRL01000001.1"/>
</dbReference>
<accession>A0A1N6GE03</accession>
<name>A0A1N6GE03_9RHOB</name>
<protein>
    <submittedName>
        <fullName evidence="3">Molybdenum cofactor sulfurylase</fullName>
    </submittedName>
</protein>
<evidence type="ECO:0000259" key="1">
    <source>
        <dbReference type="Pfam" id="PF02625"/>
    </source>
</evidence>
<dbReference type="OrthoDB" id="61481at2"/>
<sequence>MSFDRDSLAAAIAAQGEVVRVVVVSAQGSTPRGPGTAMLVWPTGQQGTIGGGALEWEACAMARARLGQPPVTVTLPLGPAMNQCCGGTVTLALESFAEAPPEAPAFARPVSDTAPAEPPLAFARALTATRNGSQPAGIAHENGWLLEPMTTPRAPVWIWGAGHVGRALAATLAPLDHIALTWADTSADRFPQTPPVAPTTGDLPALAATAPPTAHHLILTYSHALDLALCDTLLARPAASIGLIGSATKWARFRARLAASGHAAAQISRIRCPIGDPTLGKHPQAIAISTAAQLLSMLEKQANAAMRGDMTG</sequence>
<dbReference type="InterPro" id="IPR052698">
    <property type="entry name" value="MoCofactor_Util/Proc"/>
</dbReference>
<dbReference type="EMBL" id="FSRL01000001">
    <property type="protein sequence ID" value="SIO05760.1"/>
    <property type="molecule type" value="Genomic_DNA"/>
</dbReference>
<dbReference type="NCBIfam" id="TIGR02964">
    <property type="entry name" value="xanthine_xdhC"/>
    <property type="match status" value="1"/>
</dbReference>
<dbReference type="Proteomes" id="UP000184932">
    <property type="component" value="Unassembled WGS sequence"/>
</dbReference>
<dbReference type="PANTHER" id="PTHR30388">
    <property type="entry name" value="ALDEHYDE OXIDOREDUCTASE MOLYBDENUM COFACTOR ASSEMBLY PROTEIN"/>
    <property type="match status" value="1"/>
</dbReference>
<feature type="domain" description="XdhC- CoxI" evidence="1">
    <location>
        <begin position="12"/>
        <end position="67"/>
    </location>
</feature>
<feature type="domain" description="XdhC Rossmann" evidence="2">
    <location>
        <begin position="156"/>
        <end position="294"/>
    </location>
</feature>
<dbReference type="PANTHER" id="PTHR30388:SF6">
    <property type="entry name" value="XANTHINE DEHYDROGENASE SUBUNIT A-RELATED"/>
    <property type="match status" value="1"/>
</dbReference>
<dbReference type="Pfam" id="PF13478">
    <property type="entry name" value="XdhC_C"/>
    <property type="match status" value="1"/>
</dbReference>
<dbReference type="Gene3D" id="3.40.50.720">
    <property type="entry name" value="NAD(P)-binding Rossmann-like Domain"/>
    <property type="match status" value="1"/>
</dbReference>
<dbReference type="InterPro" id="IPR027051">
    <property type="entry name" value="XdhC_Rossmann_dom"/>
</dbReference>
<gene>
    <name evidence="3" type="ORF">SAMN05444002_2409</name>
</gene>
<evidence type="ECO:0000313" key="4">
    <source>
        <dbReference type="Proteomes" id="UP000184932"/>
    </source>
</evidence>
<organism evidence="3 4">
    <name type="scientific">Vannielia litorea</name>
    <dbReference type="NCBI Taxonomy" id="1217970"/>
    <lineage>
        <taxon>Bacteria</taxon>
        <taxon>Pseudomonadati</taxon>
        <taxon>Pseudomonadota</taxon>
        <taxon>Alphaproteobacteria</taxon>
        <taxon>Rhodobacterales</taxon>
        <taxon>Paracoccaceae</taxon>
        <taxon>Vannielia</taxon>
    </lineage>
</organism>